<feature type="compositionally biased region" description="Polar residues" evidence="2">
    <location>
        <begin position="432"/>
        <end position="444"/>
    </location>
</feature>
<comment type="caution">
    <text evidence="3">The sequence shown here is derived from an EMBL/GenBank/DDBJ whole genome shotgun (WGS) entry which is preliminary data.</text>
</comment>
<feature type="coiled-coil region" evidence="1">
    <location>
        <begin position="286"/>
        <end position="313"/>
    </location>
</feature>
<proteinExistence type="predicted"/>
<evidence type="ECO:0000313" key="4">
    <source>
        <dbReference type="Proteomes" id="UP000822476"/>
    </source>
</evidence>
<evidence type="ECO:0000256" key="1">
    <source>
        <dbReference type="SAM" id="Coils"/>
    </source>
</evidence>
<keyword evidence="1" id="KW-0175">Coiled coil</keyword>
<sequence>MTSWCDNLNYVVKESVMKPADALITEMTSSFERFLSKFEDIGKVPKNEGIKEGTTNKGAFVFSADPQNSSLYHQEELKRALSKVGLSMTDYEETEYVLDIQSLRFCWTFFILRYLTVIKNADNNALNHGDTRDGGDEHDLEDVGKLFHEPNSSDREQKTTVDLVDVKESDEFNMMTGEICKISADAIKNAEDSHNTDNCKTHAEERIELVTKKKWAMYSNILENNKKWEVEYQSLGTSSTTGQRWWNIPTTVDCTDVKEGQNIHKETGVELYESPQDLGGQFESEKAEVDKRLKEIEEARAVEEERLKRIQKLSTEAFQSRVCHSARLLTMDFETFQSRIQFTKTLERERSRSADPLLECTHMETHFNQNVDTESMYENHSPPELLIIELTSAFLSSTVPENFSRVVKTARDEKCIPNLSTTSLKQQCETPNFQPNAQTVSTDRNTVHTKHERKPLTKQQEGDVGNAEDFVSSNQKNIINEQTKTVGQSEDRPHSRQCLSNTPWYAV</sequence>
<name>A0A8S9YA82_9TREM</name>
<reference evidence="3" key="1">
    <citation type="submission" date="2019-07" db="EMBL/GenBank/DDBJ databases">
        <title>Annotation for the trematode Paragonimus miyazaki's.</title>
        <authorList>
            <person name="Choi Y.-J."/>
        </authorList>
    </citation>
    <scope>NUCLEOTIDE SEQUENCE</scope>
    <source>
        <strain evidence="3">Japan</strain>
    </source>
</reference>
<gene>
    <name evidence="3" type="ORF">EG68_07466</name>
</gene>
<dbReference type="AlphaFoldDB" id="A0A8S9YA82"/>
<evidence type="ECO:0000256" key="2">
    <source>
        <dbReference type="SAM" id="MobiDB-lite"/>
    </source>
</evidence>
<dbReference type="EMBL" id="JTDE01021356">
    <property type="protein sequence ID" value="KAF7233041.1"/>
    <property type="molecule type" value="Genomic_DNA"/>
</dbReference>
<evidence type="ECO:0000313" key="3">
    <source>
        <dbReference type="EMBL" id="KAF7233041.1"/>
    </source>
</evidence>
<feature type="region of interest" description="Disordered" evidence="2">
    <location>
        <begin position="432"/>
        <end position="467"/>
    </location>
</feature>
<organism evidence="3 4">
    <name type="scientific">Paragonimus skrjabini miyazakii</name>
    <dbReference type="NCBI Taxonomy" id="59628"/>
    <lineage>
        <taxon>Eukaryota</taxon>
        <taxon>Metazoa</taxon>
        <taxon>Spiralia</taxon>
        <taxon>Lophotrochozoa</taxon>
        <taxon>Platyhelminthes</taxon>
        <taxon>Trematoda</taxon>
        <taxon>Digenea</taxon>
        <taxon>Plagiorchiida</taxon>
        <taxon>Troglotremata</taxon>
        <taxon>Troglotrematidae</taxon>
        <taxon>Paragonimus</taxon>
    </lineage>
</organism>
<dbReference type="OrthoDB" id="6273048at2759"/>
<accession>A0A8S9YA82</accession>
<feature type="compositionally biased region" description="Polar residues" evidence="2">
    <location>
        <begin position="497"/>
        <end position="507"/>
    </location>
</feature>
<protein>
    <submittedName>
        <fullName evidence="3">Uncharacterized protein</fullName>
    </submittedName>
</protein>
<feature type="region of interest" description="Disordered" evidence="2">
    <location>
        <begin position="483"/>
        <end position="507"/>
    </location>
</feature>
<keyword evidence="4" id="KW-1185">Reference proteome</keyword>
<dbReference type="Proteomes" id="UP000822476">
    <property type="component" value="Unassembled WGS sequence"/>
</dbReference>